<proteinExistence type="predicted"/>
<keyword evidence="3" id="KW-1185">Reference proteome</keyword>
<evidence type="ECO:0000313" key="2">
    <source>
        <dbReference type="EMBL" id="TCD64497.1"/>
    </source>
</evidence>
<protein>
    <submittedName>
        <fullName evidence="2">Uncharacterized protein</fullName>
    </submittedName>
</protein>
<feature type="compositionally biased region" description="Basic and acidic residues" evidence="1">
    <location>
        <begin position="72"/>
        <end position="81"/>
    </location>
</feature>
<accession>A0A4V2MW33</accession>
<gene>
    <name evidence="2" type="ORF">EIP91_004025</name>
</gene>
<comment type="caution">
    <text evidence="2">The sequence shown here is derived from an EMBL/GenBank/DDBJ whole genome shotgun (WGS) entry which is preliminary data.</text>
</comment>
<evidence type="ECO:0000256" key="1">
    <source>
        <dbReference type="SAM" id="MobiDB-lite"/>
    </source>
</evidence>
<reference evidence="2 3" key="1">
    <citation type="submission" date="2018-11" db="EMBL/GenBank/DDBJ databases">
        <title>Genome assembly of Steccherinum ochraceum LE-BIN_3174, the white-rot fungus of the Steccherinaceae family (The Residual Polyporoid clade, Polyporales, Basidiomycota).</title>
        <authorList>
            <person name="Fedorova T.V."/>
            <person name="Glazunova O.A."/>
            <person name="Landesman E.O."/>
            <person name="Moiseenko K.V."/>
            <person name="Psurtseva N.V."/>
            <person name="Savinova O.S."/>
            <person name="Shakhova N.V."/>
            <person name="Tyazhelova T.V."/>
            <person name="Vasina D.V."/>
        </authorList>
    </citation>
    <scope>NUCLEOTIDE SEQUENCE [LARGE SCALE GENOMIC DNA]</scope>
    <source>
        <strain evidence="2 3">LE-BIN_3174</strain>
    </source>
</reference>
<dbReference type="EMBL" id="RWJN01000233">
    <property type="protein sequence ID" value="TCD64497.1"/>
    <property type="molecule type" value="Genomic_DNA"/>
</dbReference>
<organism evidence="2 3">
    <name type="scientific">Steccherinum ochraceum</name>
    <dbReference type="NCBI Taxonomy" id="92696"/>
    <lineage>
        <taxon>Eukaryota</taxon>
        <taxon>Fungi</taxon>
        <taxon>Dikarya</taxon>
        <taxon>Basidiomycota</taxon>
        <taxon>Agaricomycotina</taxon>
        <taxon>Agaricomycetes</taxon>
        <taxon>Polyporales</taxon>
        <taxon>Steccherinaceae</taxon>
        <taxon>Steccherinum</taxon>
    </lineage>
</organism>
<dbReference type="AlphaFoldDB" id="A0A4V2MW33"/>
<dbReference type="Proteomes" id="UP000292702">
    <property type="component" value="Unassembled WGS sequence"/>
</dbReference>
<sequence length="103" mass="10855">MELPYSARGLAYPAGAGHPVLPQMAIVPQGARSQNEMDAAGGLADLKERTHAAKAITQLKVPTHAAQGVPQVKEEETHEGNKLAGLPGRTGQPMRKLAPKSAW</sequence>
<feature type="region of interest" description="Disordered" evidence="1">
    <location>
        <begin position="64"/>
        <end position="103"/>
    </location>
</feature>
<evidence type="ECO:0000313" key="3">
    <source>
        <dbReference type="Proteomes" id="UP000292702"/>
    </source>
</evidence>
<name>A0A4V2MW33_9APHY</name>